<dbReference type="SMART" id="SM00382">
    <property type="entry name" value="AAA"/>
    <property type="match status" value="1"/>
</dbReference>
<name>A0A557R567_9RHOO</name>
<feature type="domain" description="ABC transmembrane type-1" evidence="15">
    <location>
        <begin position="21"/>
        <end position="320"/>
    </location>
</feature>
<dbReference type="GO" id="GO:0034040">
    <property type="term" value="F:ATPase-coupled lipid transmembrane transporter activity"/>
    <property type="evidence" value="ECO:0007669"/>
    <property type="project" value="TreeGrafter"/>
</dbReference>
<dbReference type="AlphaFoldDB" id="A0A557R567"/>
<dbReference type="PANTHER" id="PTHR24221:SF632">
    <property type="entry name" value="ATP-DEPENDENT LIPID A-CORE FLIPPASE"/>
    <property type="match status" value="1"/>
</dbReference>
<dbReference type="PANTHER" id="PTHR24221">
    <property type="entry name" value="ATP-BINDING CASSETTE SUB-FAMILY B"/>
    <property type="match status" value="1"/>
</dbReference>
<protein>
    <recommendedName>
        <fullName evidence="12">Cyclolysin secretion/processing ATP-binding protein CyaB</fullName>
    </recommendedName>
</protein>
<dbReference type="InterPro" id="IPR003593">
    <property type="entry name" value="AAA+_ATPase"/>
</dbReference>
<dbReference type="InterPro" id="IPR036640">
    <property type="entry name" value="ABC1_TM_sf"/>
</dbReference>
<keyword evidence="5" id="KW-0354">Hemolysis</keyword>
<evidence type="ECO:0000256" key="7">
    <source>
        <dbReference type="ARBA" id="ARBA00022840"/>
    </source>
</evidence>
<feature type="domain" description="ABC transporter" evidence="14">
    <location>
        <begin position="358"/>
        <end position="588"/>
    </location>
</feature>
<dbReference type="PROSITE" id="PS50893">
    <property type="entry name" value="ABC_TRANSPORTER_2"/>
    <property type="match status" value="1"/>
</dbReference>
<feature type="transmembrane region" description="Helical" evidence="13">
    <location>
        <begin position="74"/>
        <end position="97"/>
    </location>
</feature>
<dbReference type="Gene3D" id="3.40.50.300">
    <property type="entry name" value="P-loop containing nucleotide triphosphate hydrolases"/>
    <property type="match status" value="1"/>
</dbReference>
<evidence type="ECO:0000256" key="3">
    <source>
        <dbReference type="ARBA" id="ARBA00022475"/>
    </source>
</evidence>
<keyword evidence="5" id="KW-0204">Cytolysis</keyword>
<evidence type="ECO:0000256" key="10">
    <source>
        <dbReference type="ARBA" id="ARBA00055355"/>
    </source>
</evidence>
<accession>A0A557R567</accession>
<feature type="transmembrane region" description="Helical" evidence="13">
    <location>
        <begin position="265"/>
        <end position="285"/>
    </location>
</feature>
<evidence type="ECO:0000256" key="11">
    <source>
        <dbReference type="ARBA" id="ARBA00061173"/>
    </source>
</evidence>
<keyword evidence="9 13" id="KW-0472">Membrane</keyword>
<dbReference type="Proteomes" id="UP000318349">
    <property type="component" value="Unassembled WGS sequence"/>
</dbReference>
<evidence type="ECO:0000256" key="9">
    <source>
        <dbReference type="ARBA" id="ARBA00023136"/>
    </source>
</evidence>
<keyword evidence="6" id="KW-0547">Nucleotide-binding</keyword>
<comment type="similarity">
    <text evidence="11">Belongs to the ABC transporter superfamily. Cyclolysin exporter (TC 3.A.1.109.2) family.</text>
</comment>
<dbReference type="PROSITE" id="PS50929">
    <property type="entry name" value="ABC_TM1F"/>
    <property type="match status" value="1"/>
</dbReference>
<dbReference type="FunFam" id="3.40.50.300:FF:000299">
    <property type="entry name" value="ABC transporter ATP-binding protein/permease"/>
    <property type="match status" value="1"/>
</dbReference>
<keyword evidence="8 13" id="KW-1133">Transmembrane helix</keyword>
<dbReference type="Pfam" id="PF00005">
    <property type="entry name" value="ABC_tran"/>
    <property type="match status" value="1"/>
</dbReference>
<keyword evidence="3" id="KW-1003">Cell membrane</keyword>
<keyword evidence="2" id="KW-0813">Transport</keyword>
<dbReference type="InterPro" id="IPR003439">
    <property type="entry name" value="ABC_transporter-like_ATP-bd"/>
</dbReference>
<dbReference type="GO" id="GO:0016887">
    <property type="term" value="F:ATP hydrolysis activity"/>
    <property type="evidence" value="ECO:0007669"/>
    <property type="project" value="InterPro"/>
</dbReference>
<comment type="subcellular location">
    <subcellularLocation>
        <location evidence="1">Cell membrane</location>
        <topology evidence="1">Multi-pass membrane protein</topology>
    </subcellularLocation>
</comment>
<dbReference type="InterPro" id="IPR027417">
    <property type="entry name" value="P-loop_NTPase"/>
</dbReference>
<evidence type="ECO:0000313" key="16">
    <source>
        <dbReference type="EMBL" id="TVO75776.1"/>
    </source>
</evidence>
<dbReference type="GO" id="GO:0031640">
    <property type="term" value="P:killing of cells of another organism"/>
    <property type="evidence" value="ECO:0007669"/>
    <property type="project" value="UniProtKB-KW"/>
</dbReference>
<dbReference type="GO" id="GO:0005886">
    <property type="term" value="C:plasma membrane"/>
    <property type="evidence" value="ECO:0007669"/>
    <property type="project" value="UniProtKB-SubCell"/>
</dbReference>
<reference evidence="16 17" key="1">
    <citation type="submission" date="2019-07" db="EMBL/GenBank/DDBJ databases">
        <title>The pathways for chlorine oxyanion respiration interact through the shared metabolite chlorate.</title>
        <authorList>
            <person name="Barnum T.P."/>
            <person name="Cheng Y."/>
            <person name="Hill K.A."/>
            <person name="Lucas L.N."/>
            <person name="Carlson H.K."/>
            <person name="Coates J.D."/>
        </authorList>
    </citation>
    <scope>NUCLEOTIDE SEQUENCE [LARGE SCALE GENOMIC DNA]</scope>
    <source>
        <strain evidence="16 17">SFB-1</strain>
    </source>
</reference>
<evidence type="ECO:0000256" key="13">
    <source>
        <dbReference type="SAM" id="Phobius"/>
    </source>
</evidence>
<evidence type="ECO:0000256" key="2">
    <source>
        <dbReference type="ARBA" id="ARBA00022448"/>
    </source>
</evidence>
<feature type="transmembrane region" description="Helical" evidence="13">
    <location>
        <begin position="180"/>
        <end position="197"/>
    </location>
</feature>
<dbReference type="Gene3D" id="1.20.1560.10">
    <property type="entry name" value="ABC transporter type 1, transmembrane domain"/>
    <property type="match status" value="1"/>
</dbReference>
<dbReference type="InterPro" id="IPR017871">
    <property type="entry name" value="ABC_transporter-like_CS"/>
</dbReference>
<comment type="caution">
    <text evidence="16">The sequence shown here is derived from an EMBL/GenBank/DDBJ whole genome shotgun (WGS) entry which is preliminary data.</text>
</comment>
<dbReference type="SUPFAM" id="SSF90123">
    <property type="entry name" value="ABC transporter transmembrane region"/>
    <property type="match status" value="1"/>
</dbReference>
<evidence type="ECO:0000256" key="5">
    <source>
        <dbReference type="ARBA" id="ARBA00022735"/>
    </source>
</evidence>
<organism evidence="16 17">
    <name type="scientific">Denitromonas halophila</name>
    <dbReference type="NCBI Taxonomy" id="1629404"/>
    <lineage>
        <taxon>Bacteria</taxon>
        <taxon>Pseudomonadati</taxon>
        <taxon>Pseudomonadota</taxon>
        <taxon>Betaproteobacteria</taxon>
        <taxon>Rhodocyclales</taxon>
        <taxon>Zoogloeaceae</taxon>
        <taxon>Denitromonas</taxon>
    </lineage>
</organism>
<dbReference type="GO" id="GO:0005524">
    <property type="term" value="F:ATP binding"/>
    <property type="evidence" value="ECO:0007669"/>
    <property type="project" value="UniProtKB-KW"/>
</dbReference>
<proteinExistence type="inferred from homology"/>
<evidence type="ECO:0000256" key="8">
    <source>
        <dbReference type="ARBA" id="ARBA00022989"/>
    </source>
</evidence>
<dbReference type="SUPFAM" id="SSF52540">
    <property type="entry name" value="P-loop containing nucleoside triphosphate hydrolases"/>
    <property type="match status" value="1"/>
</dbReference>
<comment type="function">
    <text evidence="10">Involved in the export of calmodulin-sensitive adenylate cyclase-hemolysin (cyclolysin).</text>
</comment>
<keyword evidence="7 16" id="KW-0067">ATP-binding</keyword>
<feature type="transmembrane region" description="Helical" evidence="13">
    <location>
        <begin position="155"/>
        <end position="174"/>
    </location>
</feature>
<evidence type="ECO:0000313" key="17">
    <source>
        <dbReference type="Proteomes" id="UP000318349"/>
    </source>
</evidence>
<evidence type="ECO:0000259" key="15">
    <source>
        <dbReference type="PROSITE" id="PS50929"/>
    </source>
</evidence>
<sequence>MIRFSKLLKLVSPEQRRNASVLFGLMTIGTALELLGVGLVIPVMGILVGSQSDTPHPMVERLFVMVGNPTQPQLIVAAMLTLVAIYAVKNIYLAFLYRFQARFAFGIQADVSRRLFHRYLMQPYIFHLGRNSAQLVRNVTTEANLFASHAIMPSLMLVAEGSVSIALTVLLLFVEPIGTAVVGVALVAAAVAFFRFTRKRTAAWGKARQANEGARLQHLQQGLGGIKEAQLLGREHAFLARYETPNDACADAARNQETLKQMPRLAMELLSIAGLALLVVTMILRGTPMEAILPVIGVFAAAAFRLMPSVNRMLGAMQTLRYVTPVVDTMEAELALDWPQTEAGHTTYGAPGRPMGRIELRDIEFAYPDSETTALSGVSLHIDPGETIGIVGTSGSGKSTLIDVILGLLEPRKGVVTENTVDIRQALRPWQDRIGYVAQSIFLTDDSLRRNIAFGVPDERIDEDAVRSAIHAAQLDGFVSSLPQGLDTSVGERGVRLSGGQRQRIGIARALYHNPDVLVLDEATSALDNDTEADFMNVVSAMRGERTIIIVAHRLSTVQRADRIFRLESGQLVAEGTPDQVISSQERAS</sequence>
<dbReference type="InterPro" id="IPR039421">
    <property type="entry name" value="Type_1_exporter"/>
</dbReference>
<dbReference type="Pfam" id="PF00664">
    <property type="entry name" value="ABC_membrane"/>
    <property type="match status" value="1"/>
</dbReference>
<evidence type="ECO:0000256" key="12">
    <source>
        <dbReference type="ARBA" id="ARBA00072252"/>
    </source>
</evidence>
<dbReference type="InterPro" id="IPR011527">
    <property type="entry name" value="ABC1_TM_dom"/>
</dbReference>
<dbReference type="EMBL" id="VMNI01000011">
    <property type="protein sequence ID" value="TVO75776.1"/>
    <property type="molecule type" value="Genomic_DNA"/>
</dbReference>
<evidence type="ECO:0000259" key="14">
    <source>
        <dbReference type="PROSITE" id="PS50893"/>
    </source>
</evidence>
<dbReference type="GO" id="GO:0140359">
    <property type="term" value="F:ABC-type transporter activity"/>
    <property type="evidence" value="ECO:0007669"/>
    <property type="project" value="InterPro"/>
</dbReference>
<keyword evidence="4 13" id="KW-0812">Transmembrane</keyword>
<evidence type="ECO:0000256" key="6">
    <source>
        <dbReference type="ARBA" id="ARBA00022741"/>
    </source>
</evidence>
<evidence type="ECO:0000256" key="1">
    <source>
        <dbReference type="ARBA" id="ARBA00004651"/>
    </source>
</evidence>
<evidence type="ECO:0000256" key="4">
    <source>
        <dbReference type="ARBA" id="ARBA00022692"/>
    </source>
</evidence>
<gene>
    <name evidence="16" type="ORF">FHP89_12490</name>
</gene>
<feature type="transmembrane region" description="Helical" evidence="13">
    <location>
        <begin position="21"/>
        <end position="48"/>
    </location>
</feature>
<dbReference type="PROSITE" id="PS00211">
    <property type="entry name" value="ABC_TRANSPORTER_1"/>
    <property type="match status" value="1"/>
</dbReference>